<keyword evidence="1" id="KW-0472">Membrane</keyword>
<feature type="transmembrane region" description="Helical" evidence="1">
    <location>
        <begin position="12"/>
        <end position="33"/>
    </location>
</feature>
<proteinExistence type="predicted"/>
<dbReference type="EMBL" id="BART01000420">
    <property type="protein sequence ID" value="GAG72128.1"/>
    <property type="molecule type" value="Genomic_DNA"/>
</dbReference>
<name>X1AHE8_9ZZZZ</name>
<evidence type="ECO:0000313" key="2">
    <source>
        <dbReference type="EMBL" id="GAG72128.1"/>
    </source>
</evidence>
<evidence type="ECO:0000256" key="1">
    <source>
        <dbReference type="SAM" id="Phobius"/>
    </source>
</evidence>
<protein>
    <submittedName>
        <fullName evidence="2">Uncharacterized protein</fullName>
    </submittedName>
</protein>
<feature type="transmembrane region" description="Helical" evidence="1">
    <location>
        <begin position="54"/>
        <end position="75"/>
    </location>
</feature>
<sequence length="122" mass="14189">MNQKLFENYEFIFIVVFVPLIIIILFYLLQKFVNFISGKSTTIKSSTKRHPKSYNLQIFAIGYLEPILIMIILFYEVGLLFFGGLIVLSSLNGKFIAIVMTILILLFILGLILIYRMYSTKY</sequence>
<keyword evidence="1" id="KW-1133">Transmembrane helix</keyword>
<keyword evidence="1" id="KW-0812">Transmembrane</keyword>
<comment type="caution">
    <text evidence="2">The sequence shown here is derived from an EMBL/GenBank/DDBJ whole genome shotgun (WGS) entry which is preliminary data.</text>
</comment>
<gene>
    <name evidence="2" type="ORF">S01H4_02050</name>
</gene>
<reference evidence="2" key="1">
    <citation type="journal article" date="2014" name="Front. Microbiol.">
        <title>High frequency of phylogenetically diverse reductive dehalogenase-homologous genes in deep subseafloor sedimentary metagenomes.</title>
        <authorList>
            <person name="Kawai M."/>
            <person name="Futagami T."/>
            <person name="Toyoda A."/>
            <person name="Takaki Y."/>
            <person name="Nishi S."/>
            <person name="Hori S."/>
            <person name="Arai W."/>
            <person name="Tsubouchi T."/>
            <person name="Morono Y."/>
            <person name="Uchiyama I."/>
            <person name="Ito T."/>
            <person name="Fujiyama A."/>
            <person name="Inagaki F."/>
            <person name="Takami H."/>
        </authorList>
    </citation>
    <scope>NUCLEOTIDE SEQUENCE</scope>
    <source>
        <strain evidence="2">Expedition CK06-06</strain>
    </source>
</reference>
<organism evidence="2">
    <name type="scientific">marine sediment metagenome</name>
    <dbReference type="NCBI Taxonomy" id="412755"/>
    <lineage>
        <taxon>unclassified sequences</taxon>
        <taxon>metagenomes</taxon>
        <taxon>ecological metagenomes</taxon>
    </lineage>
</organism>
<accession>X1AHE8</accession>
<feature type="transmembrane region" description="Helical" evidence="1">
    <location>
        <begin position="95"/>
        <end position="115"/>
    </location>
</feature>
<dbReference type="AlphaFoldDB" id="X1AHE8"/>